<evidence type="ECO:0000259" key="3">
    <source>
        <dbReference type="Pfam" id="PF00857"/>
    </source>
</evidence>
<dbReference type="CDD" id="cd00431">
    <property type="entry name" value="cysteine_hydrolases"/>
    <property type="match status" value="1"/>
</dbReference>
<dbReference type="GO" id="GO:0016787">
    <property type="term" value="F:hydrolase activity"/>
    <property type="evidence" value="ECO:0007669"/>
    <property type="project" value="UniProtKB-KW"/>
</dbReference>
<accession>A0A1E1KA61</accession>
<dbReference type="Gene3D" id="3.40.50.850">
    <property type="entry name" value="Isochorismatase-like"/>
    <property type="match status" value="1"/>
</dbReference>
<evidence type="ECO:0000313" key="4">
    <source>
        <dbReference type="EMBL" id="CZS94881.1"/>
    </source>
</evidence>
<dbReference type="Pfam" id="PF00857">
    <property type="entry name" value="Isochorismatase"/>
    <property type="match status" value="1"/>
</dbReference>
<keyword evidence="5" id="KW-1185">Reference proteome</keyword>
<dbReference type="PANTHER" id="PTHR43540">
    <property type="entry name" value="PEROXYUREIDOACRYLATE/UREIDOACRYLATE AMIDOHYDROLASE-RELATED"/>
    <property type="match status" value="1"/>
</dbReference>
<dbReference type="SUPFAM" id="SSF52499">
    <property type="entry name" value="Isochorismatase-like hydrolases"/>
    <property type="match status" value="1"/>
</dbReference>
<organism evidence="4 5">
    <name type="scientific">Rhynchosporium agropyri</name>
    <dbReference type="NCBI Taxonomy" id="914238"/>
    <lineage>
        <taxon>Eukaryota</taxon>
        <taxon>Fungi</taxon>
        <taxon>Dikarya</taxon>
        <taxon>Ascomycota</taxon>
        <taxon>Pezizomycotina</taxon>
        <taxon>Leotiomycetes</taxon>
        <taxon>Helotiales</taxon>
        <taxon>Ploettnerulaceae</taxon>
        <taxon>Rhynchosporium</taxon>
    </lineage>
</organism>
<dbReference type="OrthoDB" id="167809at2759"/>
<dbReference type="InterPro" id="IPR036380">
    <property type="entry name" value="Isochorismatase-like_sf"/>
</dbReference>
<feature type="domain" description="Isochorismatase-like" evidence="3">
    <location>
        <begin position="10"/>
        <end position="210"/>
    </location>
</feature>
<dbReference type="AlphaFoldDB" id="A0A1E1KA61"/>
<dbReference type="InterPro" id="IPR000868">
    <property type="entry name" value="Isochorismatase-like_dom"/>
</dbReference>
<dbReference type="PANTHER" id="PTHR43540:SF16">
    <property type="entry name" value="ISOCHORISMATASE-LIKE DOMAIN-CONTAINING PROTEIN"/>
    <property type="match status" value="1"/>
</dbReference>
<reference evidence="5" key="1">
    <citation type="submission" date="2016-03" db="EMBL/GenBank/DDBJ databases">
        <authorList>
            <person name="Guldener U."/>
        </authorList>
    </citation>
    <scope>NUCLEOTIDE SEQUENCE [LARGE SCALE GENOMIC DNA]</scope>
    <source>
        <strain evidence="5">04CH-RAC-A.6.1</strain>
    </source>
</reference>
<gene>
    <name evidence="4" type="ORF">RAG0_04708</name>
</gene>
<keyword evidence="2" id="KW-0378">Hydrolase</keyword>
<name>A0A1E1KA61_9HELO</name>
<sequence length="213" mass="23515">MSSPPITSTSALVLIDVQNEFLSPQGNFPISDMIRPFLLNNLKTLIPRFRAGNGRIIWVQAIYANRESEPPIMAAQEKGTGIVGNNNWLISATHVFEVPCCEANTWGSNIHPELLKLAEKGDEVVFKQGYSAYWNGNHSLSDVLKEKGITDAYFCGVASGTCVLATVIDSVARGEVQVHVLPDCMGWRRENTHHEAVKRFEELGVDVVPSHQI</sequence>
<dbReference type="Proteomes" id="UP000178912">
    <property type="component" value="Unassembled WGS sequence"/>
</dbReference>
<comment type="similarity">
    <text evidence="1">Belongs to the isochorismatase family.</text>
</comment>
<dbReference type="InterPro" id="IPR050272">
    <property type="entry name" value="Isochorismatase-like_hydrls"/>
</dbReference>
<evidence type="ECO:0000313" key="5">
    <source>
        <dbReference type="Proteomes" id="UP000178912"/>
    </source>
</evidence>
<evidence type="ECO:0000256" key="2">
    <source>
        <dbReference type="ARBA" id="ARBA00022801"/>
    </source>
</evidence>
<protein>
    <recommendedName>
        <fullName evidence="3">Isochorismatase-like domain-containing protein</fullName>
    </recommendedName>
</protein>
<proteinExistence type="inferred from homology"/>
<dbReference type="EMBL" id="FJUX01000020">
    <property type="protein sequence ID" value="CZS94881.1"/>
    <property type="molecule type" value="Genomic_DNA"/>
</dbReference>
<evidence type="ECO:0000256" key="1">
    <source>
        <dbReference type="ARBA" id="ARBA00006336"/>
    </source>
</evidence>